<sequence length="99" mass="11437">MTLTQQQCNDRILAIHTFFLILLIIPFPRCTSAAITRSYNQTRAPYLHPPLALRSWYGVDINAHGQRVCSDERKNGAERVCCGQLFCLRTNEERDSVRR</sequence>
<dbReference type="Proteomes" id="UP000299102">
    <property type="component" value="Unassembled WGS sequence"/>
</dbReference>
<feature type="signal peptide" evidence="1">
    <location>
        <begin position="1"/>
        <end position="33"/>
    </location>
</feature>
<dbReference type="EMBL" id="BGZK01003591">
    <property type="protein sequence ID" value="GBP02828.1"/>
    <property type="molecule type" value="Genomic_DNA"/>
</dbReference>
<evidence type="ECO:0008006" key="4">
    <source>
        <dbReference type="Google" id="ProtNLM"/>
    </source>
</evidence>
<evidence type="ECO:0000313" key="3">
    <source>
        <dbReference type="Proteomes" id="UP000299102"/>
    </source>
</evidence>
<evidence type="ECO:0000256" key="1">
    <source>
        <dbReference type="SAM" id="SignalP"/>
    </source>
</evidence>
<accession>A0A4C1SNM6</accession>
<keyword evidence="3" id="KW-1185">Reference proteome</keyword>
<reference evidence="2 3" key="1">
    <citation type="journal article" date="2019" name="Commun. Biol.">
        <title>The bagworm genome reveals a unique fibroin gene that provides high tensile strength.</title>
        <authorList>
            <person name="Kono N."/>
            <person name="Nakamura H."/>
            <person name="Ohtoshi R."/>
            <person name="Tomita M."/>
            <person name="Numata K."/>
            <person name="Arakawa K."/>
        </authorList>
    </citation>
    <scope>NUCLEOTIDE SEQUENCE [LARGE SCALE GENOMIC DNA]</scope>
</reference>
<name>A0A4C1SNM6_EUMVA</name>
<protein>
    <recommendedName>
        <fullName evidence="4">Secreted protein</fullName>
    </recommendedName>
</protein>
<feature type="chain" id="PRO_5020025040" description="Secreted protein" evidence="1">
    <location>
        <begin position="34"/>
        <end position="99"/>
    </location>
</feature>
<proteinExistence type="predicted"/>
<gene>
    <name evidence="2" type="ORF">EVAR_102002_1</name>
</gene>
<keyword evidence="1" id="KW-0732">Signal</keyword>
<organism evidence="2 3">
    <name type="scientific">Eumeta variegata</name>
    <name type="common">Bagworm moth</name>
    <name type="synonym">Eumeta japonica</name>
    <dbReference type="NCBI Taxonomy" id="151549"/>
    <lineage>
        <taxon>Eukaryota</taxon>
        <taxon>Metazoa</taxon>
        <taxon>Ecdysozoa</taxon>
        <taxon>Arthropoda</taxon>
        <taxon>Hexapoda</taxon>
        <taxon>Insecta</taxon>
        <taxon>Pterygota</taxon>
        <taxon>Neoptera</taxon>
        <taxon>Endopterygota</taxon>
        <taxon>Lepidoptera</taxon>
        <taxon>Glossata</taxon>
        <taxon>Ditrysia</taxon>
        <taxon>Tineoidea</taxon>
        <taxon>Psychidae</taxon>
        <taxon>Oiketicinae</taxon>
        <taxon>Eumeta</taxon>
    </lineage>
</organism>
<dbReference type="AlphaFoldDB" id="A0A4C1SNM6"/>
<comment type="caution">
    <text evidence="2">The sequence shown here is derived from an EMBL/GenBank/DDBJ whole genome shotgun (WGS) entry which is preliminary data.</text>
</comment>
<evidence type="ECO:0000313" key="2">
    <source>
        <dbReference type="EMBL" id="GBP02828.1"/>
    </source>
</evidence>